<evidence type="ECO:0000313" key="2">
    <source>
        <dbReference type="EMBL" id="GEN12594.1"/>
    </source>
</evidence>
<feature type="binding site" evidence="1">
    <location>
        <position position="305"/>
    </location>
    <ligand>
        <name>Zn(2+)</name>
        <dbReference type="ChEBI" id="CHEBI:29105"/>
    </ligand>
</feature>
<evidence type="ECO:0000313" key="5">
    <source>
        <dbReference type="Proteomes" id="UP000321514"/>
    </source>
</evidence>
<keyword evidence="4" id="KW-1185">Reference proteome</keyword>
<reference evidence="3 4" key="1">
    <citation type="submission" date="2016-10" db="EMBL/GenBank/DDBJ databases">
        <authorList>
            <person name="Varghese N."/>
            <person name="Submissions S."/>
        </authorList>
    </citation>
    <scope>NUCLEOTIDE SEQUENCE [LARGE SCALE GENOMIC DNA]</scope>
    <source>
        <strain evidence="3 4">DSM 16525</strain>
    </source>
</reference>
<dbReference type="InterPro" id="IPR033889">
    <property type="entry name" value="LanC"/>
</dbReference>
<dbReference type="GO" id="GO:0031179">
    <property type="term" value="P:peptide modification"/>
    <property type="evidence" value="ECO:0007669"/>
    <property type="project" value="InterPro"/>
</dbReference>
<sequence length="403" mass="42953">MDTSATWRPLVEGALREEVLRVVQELARALEESLAHRVPDASLASGDAGLALLFAWMDKVEDSAHHGAISHGLLDEAMEAVASRPMGMALHSGVSGVAWALEHLGEGGDALEDVDAALAQRLAVSPWTGPVELLSGLVGLGVYALERLPREDARRCLEGVVARLREIAEARPEGVTWRRESPEGGHDLGVAHGVPGVIAVLAGAVRAGVAESEARGLLDGAWSWVMAQRLPHAGRRFPHEVVPGRTPRPTRAAWCYGDPGVSLVLFTAARAVGESRWEAEALALARDASKRSLEDSGVKDAPLCHGSAGLLHIYNRFHQATGEEFFASAARQWLEHALRSWQPGRGIGGFAFWGQDARGAPAWMERPGLLEGTSGIALALLAAASSVEPSWDRVLLMSLRDAG</sequence>
<organism evidence="2 5">
    <name type="scientific">Myxococcus fulvus</name>
    <dbReference type="NCBI Taxonomy" id="33"/>
    <lineage>
        <taxon>Bacteria</taxon>
        <taxon>Pseudomonadati</taxon>
        <taxon>Myxococcota</taxon>
        <taxon>Myxococcia</taxon>
        <taxon>Myxococcales</taxon>
        <taxon>Cystobacterineae</taxon>
        <taxon>Myxococcaceae</taxon>
        <taxon>Myxococcus</taxon>
    </lineage>
</organism>
<feature type="binding site" evidence="1">
    <location>
        <position position="304"/>
    </location>
    <ligand>
        <name>Zn(2+)</name>
        <dbReference type="ChEBI" id="CHEBI:29105"/>
    </ligand>
</feature>
<evidence type="ECO:0000313" key="4">
    <source>
        <dbReference type="Proteomes" id="UP000183760"/>
    </source>
</evidence>
<dbReference type="PRINTS" id="PR01955">
    <property type="entry name" value="LANCFRANKIA"/>
</dbReference>
<gene>
    <name evidence="2" type="ORF">MFU01_76310</name>
    <name evidence="3" type="ORF">SAMN05443572_103474</name>
</gene>
<evidence type="ECO:0000256" key="1">
    <source>
        <dbReference type="PIRSR" id="PIRSR607822-1"/>
    </source>
</evidence>
<reference evidence="2 5" key="2">
    <citation type="submission" date="2019-07" db="EMBL/GenBank/DDBJ databases">
        <title>Whole genome shotgun sequence of Myxococcus fulvus NBRC 100333.</title>
        <authorList>
            <person name="Hosoyama A."/>
            <person name="Uohara A."/>
            <person name="Ohji S."/>
            <person name="Ichikawa N."/>
        </authorList>
    </citation>
    <scope>NUCLEOTIDE SEQUENCE [LARGE SCALE GENOMIC DNA]</scope>
    <source>
        <strain evidence="2 5">NBRC 100333</strain>
    </source>
</reference>
<dbReference type="PANTHER" id="PTHR12736">
    <property type="entry name" value="LANC-LIKE PROTEIN"/>
    <property type="match status" value="1"/>
</dbReference>
<comment type="caution">
    <text evidence="2">The sequence shown here is derived from an EMBL/GenBank/DDBJ whole genome shotgun (WGS) entry which is preliminary data.</text>
</comment>
<dbReference type="InterPro" id="IPR007822">
    <property type="entry name" value="LANC-like"/>
</dbReference>
<dbReference type="STRING" id="1334629.MFUL124B02_22910"/>
<dbReference type="PANTHER" id="PTHR12736:SF7">
    <property type="entry name" value="LANC-LIKE PROTEIN 3"/>
    <property type="match status" value="1"/>
</dbReference>
<feature type="binding site" evidence="1">
    <location>
        <position position="255"/>
    </location>
    <ligand>
        <name>Zn(2+)</name>
        <dbReference type="ChEBI" id="CHEBI:29105"/>
    </ligand>
</feature>
<dbReference type="AlphaFoldDB" id="A0A511TEJ7"/>
<name>A0A511TEJ7_MYXFU</name>
<keyword evidence="1" id="KW-0862">Zinc</keyword>
<dbReference type="Proteomes" id="UP000321514">
    <property type="component" value="Unassembled WGS sequence"/>
</dbReference>
<proteinExistence type="predicted"/>
<dbReference type="SMART" id="SM01260">
    <property type="entry name" value="LANC_like"/>
    <property type="match status" value="1"/>
</dbReference>
<dbReference type="GO" id="GO:0005886">
    <property type="term" value="C:plasma membrane"/>
    <property type="evidence" value="ECO:0007669"/>
    <property type="project" value="TreeGrafter"/>
</dbReference>
<dbReference type="Proteomes" id="UP000183760">
    <property type="component" value="Unassembled WGS sequence"/>
</dbReference>
<dbReference type="Gene3D" id="1.50.10.20">
    <property type="match status" value="1"/>
</dbReference>
<evidence type="ECO:0000313" key="3">
    <source>
        <dbReference type="EMBL" id="SET84574.1"/>
    </source>
</evidence>
<keyword evidence="1" id="KW-0479">Metal-binding</keyword>
<dbReference type="SUPFAM" id="SSF158745">
    <property type="entry name" value="LanC-like"/>
    <property type="match status" value="1"/>
</dbReference>
<dbReference type="Pfam" id="PF05147">
    <property type="entry name" value="LANC_like"/>
    <property type="match status" value="1"/>
</dbReference>
<dbReference type="EMBL" id="FOIB01000003">
    <property type="protein sequence ID" value="SET84574.1"/>
    <property type="molecule type" value="Genomic_DNA"/>
</dbReference>
<accession>A0A511TEJ7</accession>
<dbReference type="PRINTS" id="PR01950">
    <property type="entry name" value="LANCSUPER"/>
</dbReference>
<dbReference type="CDD" id="cd04793">
    <property type="entry name" value="LanC"/>
    <property type="match status" value="1"/>
</dbReference>
<dbReference type="GO" id="GO:0046872">
    <property type="term" value="F:metal ion binding"/>
    <property type="evidence" value="ECO:0007669"/>
    <property type="project" value="UniProtKB-KW"/>
</dbReference>
<dbReference type="EMBL" id="BJXR01000065">
    <property type="protein sequence ID" value="GEN12594.1"/>
    <property type="molecule type" value="Genomic_DNA"/>
</dbReference>
<protein>
    <submittedName>
        <fullName evidence="3">Lanthionine synthetase C-like protein</fullName>
    </submittedName>
</protein>